<comment type="caution">
    <text evidence="2">The sequence shown here is derived from an EMBL/GenBank/DDBJ whole genome shotgun (WGS) entry which is preliminary data.</text>
</comment>
<sequence length="218" mass="24362">MKGFAPAWILVGVFILVATGGGFLWGRNTSLSFPINAPVLNIPLSPTGGVPRSDSSDETASWKVYTNLTYKFSVKYPQDWELVPFISPDIIPAFKPSNDQNYKEAYRSAFGVYPACLIDIYPKVVTLQFEEWIKIEAATEIQGLTEVRSLDKIKTNSGVEIYNVLWSTIGVRGPEDPVRIAYIRLPTPVNKYACLEFSFGDPKYEGVSTQALKTFKFN</sequence>
<accession>A0A1F5MJZ4</accession>
<protein>
    <recommendedName>
        <fullName evidence="4">PsbP C-terminal domain-containing protein</fullName>
    </recommendedName>
</protein>
<dbReference type="EMBL" id="MFDO01000011">
    <property type="protein sequence ID" value="OGE65694.1"/>
    <property type="molecule type" value="Genomic_DNA"/>
</dbReference>
<name>A0A1F5MJZ4_9BACT</name>
<dbReference type="Proteomes" id="UP000178017">
    <property type="component" value="Unassembled WGS sequence"/>
</dbReference>
<keyword evidence="1" id="KW-0472">Membrane</keyword>
<keyword evidence="1" id="KW-0812">Transmembrane</keyword>
<organism evidence="2 3">
    <name type="scientific">Candidatus Daviesbacteria bacterium RIFCSPLOWO2_01_FULL_40_24</name>
    <dbReference type="NCBI Taxonomy" id="1797787"/>
    <lineage>
        <taxon>Bacteria</taxon>
        <taxon>Candidatus Daviesiibacteriota</taxon>
    </lineage>
</organism>
<dbReference type="AlphaFoldDB" id="A0A1F5MJZ4"/>
<reference evidence="2 3" key="1">
    <citation type="journal article" date="2016" name="Nat. Commun.">
        <title>Thousands of microbial genomes shed light on interconnected biogeochemical processes in an aquifer system.</title>
        <authorList>
            <person name="Anantharaman K."/>
            <person name="Brown C.T."/>
            <person name="Hug L.A."/>
            <person name="Sharon I."/>
            <person name="Castelle C.J."/>
            <person name="Probst A.J."/>
            <person name="Thomas B.C."/>
            <person name="Singh A."/>
            <person name="Wilkins M.J."/>
            <person name="Karaoz U."/>
            <person name="Brodie E.L."/>
            <person name="Williams K.H."/>
            <person name="Hubbard S.S."/>
            <person name="Banfield J.F."/>
        </authorList>
    </citation>
    <scope>NUCLEOTIDE SEQUENCE [LARGE SCALE GENOMIC DNA]</scope>
</reference>
<feature type="transmembrane region" description="Helical" evidence="1">
    <location>
        <begin position="7"/>
        <end position="26"/>
    </location>
</feature>
<evidence type="ECO:0000313" key="2">
    <source>
        <dbReference type="EMBL" id="OGE65694.1"/>
    </source>
</evidence>
<evidence type="ECO:0008006" key="4">
    <source>
        <dbReference type="Google" id="ProtNLM"/>
    </source>
</evidence>
<evidence type="ECO:0000313" key="3">
    <source>
        <dbReference type="Proteomes" id="UP000178017"/>
    </source>
</evidence>
<gene>
    <name evidence="2" type="ORF">A3B49_03970</name>
</gene>
<keyword evidence="1" id="KW-1133">Transmembrane helix</keyword>
<proteinExistence type="predicted"/>
<evidence type="ECO:0000256" key="1">
    <source>
        <dbReference type="SAM" id="Phobius"/>
    </source>
</evidence>